<feature type="compositionally biased region" description="Polar residues" evidence="1">
    <location>
        <begin position="466"/>
        <end position="478"/>
    </location>
</feature>
<accession>A0A6A6TWF4</accession>
<gene>
    <name evidence="2" type="ORF">BT63DRAFT_448843</name>
</gene>
<feature type="compositionally biased region" description="Low complexity" evidence="1">
    <location>
        <begin position="20"/>
        <end position="29"/>
    </location>
</feature>
<keyword evidence="3" id="KW-1185">Reference proteome</keyword>
<feature type="compositionally biased region" description="Polar residues" evidence="1">
    <location>
        <begin position="429"/>
        <end position="442"/>
    </location>
</feature>
<evidence type="ECO:0008006" key="4">
    <source>
        <dbReference type="Google" id="ProtNLM"/>
    </source>
</evidence>
<feature type="compositionally biased region" description="Pro residues" evidence="1">
    <location>
        <begin position="256"/>
        <end position="269"/>
    </location>
</feature>
<dbReference type="EMBL" id="MU004245">
    <property type="protein sequence ID" value="KAF2663477.1"/>
    <property type="molecule type" value="Genomic_DNA"/>
</dbReference>
<name>A0A6A6TWF4_9PEZI</name>
<feature type="region of interest" description="Disordered" evidence="1">
    <location>
        <begin position="788"/>
        <end position="878"/>
    </location>
</feature>
<feature type="compositionally biased region" description="Acidic residues" evidence="1">
    <location>
        <begin position="815"/>
        <end position="867"/>
    </location>
</feature>
<organism evidence="2 3">
    <name type="scientific">Microthyrium microscopicum</name>
    <dbReference type="NCBI Taxonomy" id="703497"/>
    <lineage>
        <taxon>Eukaryota</taxon>
        <taxon>Fungi</taxon>
        <taxon>Dikarya</taxon>
        <taxon>Ascomycota</taxon>
        <taxon>Pezizomycotina</taxon>
        <taxon>Dothideomycetes</taxon>
        <taxon>Dothideomycetes incertae sedis</taxon>
        <taxon>Microthyriales</taxon>
        <taxon>Microthyriaceae</taxon>
        <taxon>Microthyrium</taxon>
    </lineage>
</organism>
<dbReference type="AlphaFoldDB" id="A0A6A6TWF4"/>
<feature type="region of interest" description="Disordered" evidence="1">
    <location>
        <begin position="1"/>
        <end position="40"/>
    </location>
</feature>
<reference evidence="2" key="1">
    <citation type="journal article" date="2020" name="Stud. Mycol.">
        <title>101 Dothideomycetes genomes: a test case for predicting lifestyles and emergence of pathogens.</title>
        <authorList>
            <person name="Haridas S."/>
            <person name="Albert R."/>
            <person name="Binder M."/>
            <person name="Bloem J."/>
            <person name="Labutti K."/>
            <person name="Salamov A."/>
            <person name="Andreopoulos B."/>
            <person name="Baker S."/>
            <person name="Barry K."/>
            <person name="Bills G."/>
            <person name="Bluhm B."/>
            <person name="Cannon C."/>
            <person name="Castanera R."/>
            <person name="Culley D."/>
            <person name="Daum C."/>
            <person name="Ezra D."/>
            <person name="Gonzalez J."/>
            <person name="Henrissat B."/>
            <person name="Kuo A."/>
            <person name="Liang C."/>
            <person name="Lipzen A."/>
            <person name="Lutzoni F."/>
            <person name="Magnuson J."/>
            <person name="Mondo S."/>
            <person name="Nolan M."/>
            <person name="Ohm R."/>
            <person name="Pangilinan J."/>
            <person name="Park H.-J."/>
            <person name="Ramirez L."/>
            <person name="Alfaro M."/>
            <person name="Sun H."/>
            <person name="Tritt A."/>
            <person name="Yoshinaga Y."/>
            <person name="Zwiers L.-H."/>
            <person name="Turgeon B."/>
            <person name="Goodwin S."/>
            <person name="Spatafora J."/>
            <person name="Crous P."/>
            <person name="Grigoriev I."/>
        </authorList>
    </citation>
    <scope>NUCLEOTIDE SEQUENCE</scope>
    <source>
        <strain evidence="2">CBS 115976</strain>
    </source>
</reference>
<evidence type="ECO:0000313" key="3">
    <source>
        <dbReference type="Proteomes" id="UP000799302"/>
    </source>
</evidence>
<feature type="region of interest" description="Disordered" evidence="1">
    <location>
        <begin position="252"/>
        <end position="275"/>
    </location>
</feature>
<proteinExistence type="predicted"/>
<feature type="region of interest" description="Disordered" evidence="1">
    <location>
        <begin position="423"/>
        <end position="454"/>
    </location>
</feature>
<dbReference type="OrthoDB" id="3199516at2759"/>
<feature type="compositionally biased region" description="Polar residues" evidence="1">
    <location>
        <begin position="486"/>
        <end position="512"/>
    </location>
</feature>
<dbReference type="Proteomes" id="UP000799302">
    <property type="component" value="Unassembled WGS sequence"/>
</dbReference>
<protein>
    <recommendedName>
        <fullName evidence="4">F-box domain-containing protein</fullName>
    </recommendedName>
</protein>
<sequence length="902" mass="100899">MASPLEKPSPTLRKSADSISSTSTMLSRMRSLKGPEQEVPSKRPLEFLDLPVDVLREIIGHLPHANDLTSLALSHSVLHSLAIPCIYSRFDIVWPDQGMQSESRAGVDALTYGLATLVKAQEIFGEAAFQHGRRGKKKNNNSALLPSNPYPLRRRRLGNYYASYTKKFSLGNGPADCVREYLITKEGGKMLGTLVALAVARMQNLEAFVWDMPTGVLRDVWLALSSLGDTEDEDECRLEKVWVRWHNNWQTDISDGPPPPPPPNVPPPNLGANANHNSNNATIAPISADLAALPLIDRVEYPSFSVLPALKSLTVLEIDELAYLDEMSILIARSQHRLKELRIGIARHARNMDWTGNWQGDAYYQVDHRTTWTIASNVGDKRLEGVLGVLVGRIHNLRNNAESSRTEFGREFIAKVLEQQHVSEEVRMSQDQSDEATTSPETTAGAPHEEDAHRIGESYVPEFNATSRGSVMSSSPPDNESRENLALSSPVATSPGQSSHSLPTPTLHTTNKVIPLRPARPLRSEAKKTDKDGPFLNGCLKLETLELERVPLSLPVFRQAFDFTTITNLTLINCVGHERLWKQLRSRYGPIGRRGSMSYRMSAHGYLNLKKIHTDTVSSQFLHFVKETLRPNTLETLFLQDRWGSPVSVGSIFKYAVRRHRASLKRLLIDSSHLEDLFTEGNSRWRKWRLSRKMVAYLTSGRMSSLRELAVSIEYADWHIFLQRLPRVHQLRSLFIPHIADHPQVGLDTHDLAMQIVDIVTLRPEIELCYMGLGTKCFEILENRPLPSPSPTGTDYSLASSGVASSGRTHHDSDGSDDEDRGTLSDDDATDDDATFDDASEASDELDEDAALDDDDGASLSDSDDEWESTRRGKRKASPKLRLQEILFYDKIAIFKARYGRL</sequence>
<feature type="region of interest" description="Disordered" evidence="1">
    <location>
        <begin position="466"/>
        <end position="530"/>
    </location>
</feature>
<feature type="compositionally biased region" description="Polar residues" evidence="1">
    <location>
        <begin position="791"/>
        <end position="807"/>
    </location>
</feature>
<evidence type="ECO:0000313" key="2">
    <source>
        <dbReference type="EMBL" id="KAF2663477.1"/>
    </source>
</evidence>
<evidence type="ECO:0000256" key="1">
    <source>
        <dbReference type="SAM" id="MobiDB-lite"/>
    </source>
</evidence>